<dbReference type="PANTHER" id="PTHR35509:SF5">
    <property type="entry name" value="SAP DOMAIN-CONTAINING PROTEIN"/>
    <property type="match status" value="1"/>
</dbReference>
<proteinExistence type="predicted"/>
<name>A0AAW1QEC4_9CHLO</name>
<gene>
    <name evidence="3" type="ORF">WJX72_001819</name>
</gene>
<dbReference type="Proteomes" id="UP001489004">
    <property type="component" value="Unassembled WGS sequence"/>
</dbReference>
<evidence type="ECO:0000313" key="3">
    <source>
        <dbReference type="EMBL" id="KAK9819742.1"/>
    </source>
</evidence>
<dbReference type="AlphaFoldDB" id="A0AAW1QEC4"/>
<organism evidence="3 4">
    <name type="scientific">[Myrmecia] bisecta</name>
    <dbReference type="NCBI Taxonomy" id="41462"/>
    <lineage>
        <taxon>Eukaryota</taxon>
        <taxon>Viridiplantae</taxon>
        <taxon>Chlorophyta</taxon>
        <taxon>core chlorophytes</taxon>
        <taxon>Trebouxiophyceae</taxon>
        <taxon>Trebouxiales</taxon>
        <taxon>Trebouxiaceae</taxon>
        <taxon>Myrmecia</taxon>
    </lineage>
</organism>
<comment type="caution">
    <text evidence="3">The sequence shown here is derived from an EMBL/GenBank/DDBJ whole genome shotgun (WGS) entry which is preliminary data.</text>
</comment>
<dbReference type="PANTHER" id="PTHR35509">
    <property type="entry name" value="DOMAIN PROTEIN, PUTATIVE (DUF1995)-RELATED"/>
    <property type="match status" value="1"/>
</dbReference>
<sequence length="315" mass="33911">MVKMAAAAVQRGLDEGQLRHKVDFLLPVNEKEANFMAIDAVDYPCSLQKEFEACCSLTRLLLEELLGSGTKLLTRRVESGGGQGEPCCVIYPESKAVAAIVFPTADRLSQIKALAKEEGRALLIVNPQWRESGQVVSDFGIGPWKRAAMDFLATFRDSFLLAEQRIGAPGSIDMARGDRYNSGGVVRLLGGHPGGHEVYILASNGSSQRAGMFQHAPSYRELEQLLRDARAAKLDIFEVARRASVQFADDSSDRTDPASSTGEGADGGGPGSLSEAQIDAMDAVSLRRSLAAYSLPTSGRVAKLRERLKEAVAKP</sequence>
<evidence type="ECO:0000313" key="4">
    <source>
        <dbReference type="Proteomes" id="UP001489004"/>
    </source>
</evidence>
<accession>A0AAW1QEC4</accession>
<evidence type="ECO:0000256" key="1">
    <source>
        <dbReference type="SAM" id="MobiDB-lite"/>
    </source>
</evidence>
<dbReference type="EMBL" id="JALJOR010000003">
    <property type="protein sequence ID" value="KAK9819742.1"/>
    <property type="molecule type" value="Genomic_DNA"/>
</dbReference>
<dbReference type="Pfam" id="PF09353">
    <property type="entry name" value="DUF1995"/>
    <property type="match status" value="1"/>
</dbReference>
<dbReference type="InterPro" id="IPR018962">
    <property type="entry name" value="DUF1995"/>
</dbReference>
<keyword evidence="4" id="KW-1185">Reference proteome</keyword>
<dbReference type="InterPro" id="IPR053021">
    <property type="entry name" value="Chloroplast_ADK"/>
</dbReference>
<reference evidence="3 4" key="1">
    <citation type="journal article" date="2024" name="Nat. Commun.">
        <title>Phylogenomics reveals the evolutionary origins of lichenization in chlorophyte algae.</title>
        <authorList>
            <person name="Puginier C."/>
            <person name="Libourel C."/>
            <person name="Otte J."/>
            <person name="Skaloud P."/>
            <person name="Haon M."/>
            <person name="Grisel S."/>
            <person name="Petersen M."/>
            <person name="Berrin J.G."/>
            <person name="Delaux P.M."/>
            <person name="Dal Grande F."/>
            <person name="Keller J."/>
        </authorList>
    </citation>
    <scope>NUCLEOTIDE SEQUENCE [LARGE SCALE GENOMIC DNA]</scope>
    <source>
        <strain evidence="3 4">SAG 2043</strain>
    </source>
</reference>
<feature type="region of interest" description="Disordered" evidence="1">
    <location>
        <begin position="247"/>
        <end position="278"/>
    </location>
</feature>
<evidence type="ECO:0000259" key="2">
    <source>
        <dbReference type="Pfam" id="PF09353"/>
    </source>
</evidence>
<protein>
    <recommendedName>
        <fullName evidence="2">DUF1995 domain-containing protein</fullName>
    </recommendedName>
</protein>
<feature type="domain" description="DUF1995" evidence="2">
    <location>
        <begin position="1"/>
        <end position="223"/>
    </location>
</feature>